<feature type="transmembrane region" description="Helical" evidence="2">
    <location>
        <begin position="12"/>
        <end position="32"/>
    </location>
</feature>
<gene>
    <name evidence="3" type="ORF">BJX68DRAFT_267459</name>
</gene>
<protein>
    <submittedName>
        <fullName evidence="3">Uncharacterized protein</fullName>
    </submittedName>
</protein>
<accession>A0ABR4K9V5</accession>
<dbReference type="GeneID" id="98160987"/>
<keyword evidence="4" id="KW-1185">Reference proteome</keyword>
<proteinExistence type="predicted"/>
<reference evidence="3 4" key="1">
    <citation type="submission" date="2024-07" db="EMBL/GenBank/DDBJ databases">
        <title>Section-level genome sequencing and comparative genomics of Aspergillus sections Usti and Cavernicolus.</title>
        <authorList>
            <consortium name="Lawrence Berkeley National Laboratory"/>
            <person name="Nybo J.L."/>
            <person name="Vesth T.C."/>
            <person name="Theobald S."/>
            <person name="Frisvad J.C."/>
            <person name="Larsen T.O."/>
            <person name="Kjaerboelling I."/>
            <person name="Rothschild-Mancinelli K."/>
            <person name="Lyhne E.K."/>
            <person name="Kogle M.E."/>
            <person name="Barry K."/>
            <person name="Clum A."/>
            <person name="Na H."/>
            <person name="Ledsgaard L."/>
            <person name="Lin J."/>
            <person name="Lipzen A."/>
            <person name="Kuo A."/>
            <person name="Riley R."/>
            <person name="Mondo S."/>
            <person name="LaButti K."/>
            <person name="Haridas S."/>
            <person name="Pangalinan J."/>
            <person name="Salamov A.A."/>
            <person name="Simmons B.A."/>
            <person name="Magnuson J.K."/>
            <person name="Chen J."/>
            <person name="Drula E."/>
            <person name="Henrissat B."/>
            <person name="Wiebenga A."/>
            <person name="Lubbers R.J."/>
            <person name="Gomes A.C."/>
            <person name="Macurrencykelacurrency M.R."/>
            <person name="Stajich J."/>
            <person name="Grigoriev I.V."/>
            <person name="Mortensen U.H."/>
            <person name="De vries R.P."/>
            <person name="Baker S.E."/>
            <person name="Andersen M.R."/>
        </authorList>
    </citation>
    <scope>NUCLEOTIDE SEQUENCE [LARGE SCALE GENOMIC DNA]</scope>
    <source>
        <strain evidence="3 4">CBS 756.74</strain>
    </source>
</reference>
<dbReference type="Proteomes" id="UP001610444">
    <property type="component" value="Unassembled WGS sequence"/>
</dbReference>
<keyword evidence="2" id="KW-0472">Membrane</keyword>
<organism evidence="3 4">
    <name type="scientific">Aspergillus pseudodeflectus</name>
    <dbReference type="NCBI Taxonomy" id="176178"/>
    <lineage>
        <taxon>Eukaryota</taxon>
        <taxon>Fungi</taxon>
        <taxon>Dikarya</taxon>
        <taxon>Ascomycota</taxon>
        <taxon>Pezizomycotina</taxon>
        <taxon>Eurotiomycetes</taxon>
        <taxon>Eurotiomycetidae</taxon>
        <taxon>Eurotiales</taxon>
        <taxon>Aspergillaceae</taxon>
        <taxon>Aspergillus</taxon>
        <taxon>Aspergillus subgen. Nidulantes</taxon>
    </lineage>
</organism>
<dbReference type="EMBL" id="JBFXLR010000025">
    <property type="protein sequence ID" value="KAL2848594.1"/>
    <property type="molecule type" value="Genomic_DNA"/>
</dbReference>
<evidence type="ECO:0000313" key="3">
    <source>
        <dbReference type="EMBL" id="KAL2848594.1"/>
    </source>
</evidence>
<keyword evidence="2" id="KW-1133">Transmembrane helix</keyword>
<sequence>MPLIPTLSQFTQISWLLSLTLLIFTLIIQWYFPPPPRPNPWERAPTPTIQSELEPPKPAPPLKLPRTPYNEDEIVNLMKELYKTFLSLNYIKRWEVIWPPKGTGHAINEVLCREIGLDRAVISLMKQLPYIKGSLVSMDIEVYQYSRAMVYLEDDEIRGGRDPTFFYFQEPRLDYLLPHEIVLICDHDEGSHVILDIKENAIRVEPFHDRPQGKDAPTDYVYKPERPDDKYHYRNYYPHHAPTWLATWGQKSSPWMTLPRYGQVRAGPVCTGSTRDTRREMRALLRDKYGYPDNFREAEWRSLGERICWMIGRAIMDGKKIPKEFDVDPKEEEKEAREYAGTVVHAEEIDGPMDGPRRFHDFLYRD</sequence>
<evidence type="ECO:0000313" key="4">
    <source>
        <dbReference type="Proteomes" id="UP001610444"/>
    </source>
</evidence>
<evidence type="ECO:0000256" key="1">
    <source>
        <dbReference type="SAM" id="MobiDB-lite"/>
    </source>
</evidence>
<feature type="region of interest" description="Disordered" evidence="1">
    <location>
        <begin position="41"/>
        <end position="65"/>
    </location>
</feature>
<keyword evidence="2" id="KW-0812">Transmembrane</keyword>
<name>A0ABR4K9V5_9EURO</name>
<comment type="caution">
    <text evidence="3">The sequence shown here is derived from an EMBL/GenBank/DDBJ whole genome shotgun (WGS) entry which is preliminary data.</text>
</comment>
<evidence type="ECO:0000256" key="2">
    <source>
        <dbReference type="SAM" id="Phobius"/>
    </source>
</evidence>
<dbReference type="RefSeq" id="XP_070898278.1">
    <property type="nucleotide sequence ID" value="XM_071045823.1"/>
</dbReference>